<evidence type="ECO:0000313" key="2">
    <source>
        <dbReference type="Proteomes" id="UP000765509"/>
    </source>
</evidence>
<comment type="caution">
    <text evidence="1">The sequence shown here is derived from an EMBL/GenBank/DDBJ whole genome shotgun (WGS) entry which is preliminary data.</text>
</comment>
<evidence type="ECO:0000313" key="1">
    <source>
        <dbReference type="EMBL" id="MBW0556953.1"/>
    </source>
</evidence>
<proteinExistence type="predicted"/>
<accession>A0A9Q3PCE5</accession>
<keyword evidence="2" id="KW-1185">Reference proteome</keyword>
<dbReference type="Proteomes" id="UP000765509">
    <property type="component" value="Unassembled WGS sequence"/>
</dbReference>
<dbReference type="OrthoDB" id="2507171at2759"/>
<dbReference type="AlphaFoldDB" id="A0A9Q3PCE5"/>
<gene>
    <name evidence="1" type="ORF">O181_096668</name>
</gene>
<protein>
    <submittedName>
        <fullName evidence="1">Uncharacterized protein</fullName>
    </submittedName>
</protein>
<dbReference type="EMBL" id="AVOT02064602">
    <property type="protein sequence ID" value="MBW0556953.1"/>
    <property type="molecule type" value="Genomic_DNA"/>
</dbReference>
<reference evidence="1" key="1">
    <citation type="submission" date="2021-03" db="EMBL/GenBank/DDBJ databases">
        <title>Draft genome sequence of rust myrtle Austropuccinia psidii MF-1, a brazilian biotype.</title>
        <authorList>
            <person name="Quecine M.C."/>
            <person name="Pachon D.M.R."/>
            <person name="Bonatelli M.L."/>
            <person name="Correr F.H."/>
            <person name="Franceschini L.M."/>
            <person name="Leite T.F."/>
            <person name="Margarido G.R.A."/>
            <person name="Almeida C.A."/>
            <person name="Ferrarezi J.A."/>
            <person name="Labate C.A."/>
        </authorList>
    </citation>
    <scope>NUCLEOTIDE SEQUENCE</scope>
    <source>
        <strain evidence="1">MF-1</strain>
    </source>
</reference>
<name>A0A9Q3PCE5_9BASI</name>
<organism evidence="1 2">
    <name type="scientific">Austropuccinia psidii MF-1</name>
    <dbReference type="NCBI Taxonomy" id="1389203"/>
    <lineage>
        <taxon>Eukaryota</taxon>
        <taxon>Fungi</taxon>
        <taxon>Dikarya</taxon>
        <taxon>Basidiomycota</taxon>
        <taxon>Pucciniomycotina</taxon>
        <taxon>Pucciniomycetes</taxon>
        <taxon>Pucciniales</taxon>
        <taxon>Sphaerophragmiaceae</taxon>
        <taxon>Austropuccinia</taxon>
    </lineage>
</organism>
<sequence>MITVHKDENIHKNAYGQRRWSLPNSIDNSDYVPEEASPQIQIEGIIIAYLNNTFFEEVRKSYTQEKICRISFQLLSEESKDKFLIHSLDEI</sequence>